<reference evidence="1 2" key="1">
    <citation type="submission" date="2017-02" db="EMBL/GenBank/DDBJ databases">
        <title>Draft genome sequence of Haemophilus paracuniculus CCUG 43573 type strain.</title>
        <authorList>
            <person name="Engstrom-Jakobsson H."/>
            <person name="Salva-Serra F."/>
            <person name="Thorell K."/>
            <person name="Gonzales-Siles L."/>
            <person name="Karlsson R."/>
            <person name="Boulund F."/>
            <person name="Engstrand L."/>
            <person name="Kristiansson E."/>
            <person name="Moore E."/>
        </authorList>
    </citation>
    <scope>NUCLEOTIDE SEQUENCE [LARGE SCALE GENOMIC DNA]</scope>
    <source>
        <strain evidence="1 2">CCUG 43573</strain>
    </source>
</reference>
<protein>
    <submittedName>
        <fullName evidence="1">Uncharacterized protein</fullName>
    </submittedName>
</protein>
<comment type="caution">
    <text evidence="1">The sequence shown here is derived from an EMBL/GenBank/DDBJ whole genome shotgun (WGS) entry which is preliminary data.</text>
</comment>
<evidence type="ECO:0000313" key="2">
    <source>
        <dbReference type="Proteomes" id="UP000190867"/>
    </source>
</evidence>
<dbReference type="AlphaFoldDB" id="A0A1T0ARG2"/>
<dbReference type="EMBL" id="MUYA01000008">
    <property type="protein sequence ID" value="OOR98937.1"/>
    <property type="molecule type" value="Genomic_DNA"/>
</dbReference>
<dbReference type="Proteomes" id="UP000190867">
    <property type="component" value="Unassembled WGS sequence"/>
</dbReference>
<accession>A0A1T0ARG2</accession>
<evidence type="ECO:0000313" key="1">
    <source>
        <dbReference type="EMBL" id="OOR98937.1"/>
    </source>
</evidence>
<proteinExistence type="predicted"/>
<name>A0A1T0ARG2_9PAST</name>
<keyword evidence="2" id="KW-1185">Reference proteome</keyword>
<gene>
    <name evidence="1" type="ORF">B0187_06660</name>
</gene>
<organism evidence="1 2">
    <name type="scientific">Haemophilus paracuniculus</name>
    <dbReference type="NCBI Taxonomy" id="734"/>
    <lineage>
        <taxon>Bacteria</taxon>
        <taxon>Pseudomonadati</taxon>
        <taxon>Pseudomonadota</taxon>
        <taxon>Gammaproteobacteria</taxon>
        <taxon>Pasteurellales</taxon>
        <taxon>Pasteurellaceae</taxon>
        <taxon>Haemophilus</taxon>
    </lineage>
</organism>
<sequence length="113" mass="13197">MNKMRDRSAKTVDKWLKANLIKARSKLLKKIFLRIFSLDKRSLDREIFHQSLDNYSGKLNFSRVVPILRHIYPHLLWISLWLSEKIILNNGAKQKVIEKISNKIKGLANGNGL</sequence>